<dbReference type="InterPro" id="IPR038444">
    <property type="entry name" value="DUF465_sf"/>
</dbReference>
<evidence type="ECO:0000313" key="1">
    <source>
        <dbReference type="EMBL" id="SVA94330.1"/>
    </source>
</evidence>
<gene>
    <name evidence="1" type="ORF">METZ01_LOCUS147184</name>
</gene>
<organism evidence="1">
    <name type="scientific">marine metagenome</name>
    <dbReference type="NCBI Taxonomy" id="408172"/>
    <lineage>
        <taxon>unclassified sequences</taxon>
        <taxon>metagenomes</taxon>
        <taxon>ecological metagenomes</taxon>
    </lineage>
</organism>
<name>A0A381ZYN0_9ZZZZ</name>
<evidence type="ECO:0008006" key="2">
    <source>
        <dbReference type="Google" id="ProtNLM"/>
    </source>
</evidence>
<dbReference type="InterPro" id="IPR007420">
    <property type="entry name" value="DUF465"/>
</dbReference>
<reference evidence="1" key="1">
    <citation type="submission" date="2018-05" db="EMBL/GenBank/DDBJ databases">
        <authorList>
            <person name="Lanie J.A."/>
            <person name="Ng W.-L."/>
            <person name="Kazmierczak K.M."/>
            <person name="Andrzejewski T.M."/>
            <person name="Davidsen T.M."/>
            <person name="Wayne K.J."/>
            <person name="Tettelin H."/>
            <person name="Glass J.I."/>
            <person name="Rusch D."/>
            <person name="Podicherti R."/>
            <person name="Tsui H.-C.T."/>
            <person name="Winkler M.E."/>
        </authorList>
    </citation>
    <scope>NUCLEOTIDE SEQUENCE</scope>
</reference>
<dbReference type="Pfam" id="PF04325">
    <property type="entry name" value="DUF465"/>
    <property type="match status" value="1"/>
</dbReference>
<protein>
    <recommendedName>
        <fullName evidence="2">DUF465 domain-containing protein</fullName>
    </recommendedName>
</protein>
<proteinExistence type="predicted"/>
<accession>A0A381ZYN0</accession>
<dbReference type="AlphaFoldDB" id="A0A381ZYN0"/>
<dbReference type="Gene3D" id="6.10.280.50">
    <property type="match status" value="1"/>
</dbReference>
<dbReference type="EMBL" id="UINC01023181">
    <property type="protein sequence ID" value="SVA94330.1"/>
    <property type="molecule type" value="Genomic_DNA"/>
</dbReference>
<sequence length="134" mass="15883">MTINHDPYPNQIITLPNGDQLKHHQLCFELSEMQTTNIELLSLYVSLRDWQKKEEHELISAWKLLYNAKRSNTMDLENKIIMAKARHKNLHDKIELSEKMVPSMSESEITSMKKRKLKLKDEIELLIQEQNARQ</sequence>